<dbReference type="AlphaFoldDB" id="A0A814FG22"/>
<dbReference type="Proteomes" id="UP000681722">
    <property type="component" value="Unassembled WGS sequence"/>
</dbReference>
<keyword evidence="6" id="KW-1185">Reference proteome</keyword>
<dbReference type="Pfam" id="PF07484">
    <property type="entry name" value="Collar"/>
    <property type="match status" value="1"/>
</dbReference>
<comment type="caution">
    <text evidence="3">The sequence shown here is derived from an EMBL/GenBank/DDBJ whole genome shotgun (WGS) entry which is preliminary data.</text>
</comment>
<evidence type="ECO:0000313" key="5">
    <source>
        <dbReference type="EMBL" id="CAF3757515.1"/>
    </source>
</evidence>
<reference evidence="3" key="1">
    <citation type="submission" date="2021-02" db="EMBL/GenBank/DDBJ databases">
        <authorList>
            <person name="Nowell W R."/>
        </authorList>
    </citation>
    <scope>NUCLEOTIDE SEQUENCE</scope>
</reference>
<gene>
    <name evidence="3" type="ORF">GPM918_LOCUS12964</name>
    <name evidence="2" type="ORF">OVA965_LOCUS3934</name>
    <name evidence="5" type="ORF">SRO942_LOCUS12964</name>
    <name evidence="4" type="ORF">TMI583_LOCUS3932</name>
</gene>
<evidence type="ECO:0000259" key="1">
    <source>
        <dbReference type="Pfam" id="PF07484"/>
    </source>
</evidence>
<evidence type="ECO:0000313" key="6">
    <source>
        <dbReference type="Proteomes" id="UP000663829"/>
    </source>
</evidence>
<accession>A0A814FG22</accession>
<dbReference type="EMBL" id="CAJOBA010000993">
    <property type="protein sequence ID" value="CAF3569407.1"/>
    <property type="molecule type" value="Genomic_DNA"/>
</dbReference>
<dbReference type="EMBL" id="CAJOBC010002904">
    <property type="protein sequence ID" value="CAF3757515.1"/>
    <property type="molecule type" value="Genomic_DNA"/>
</dbReference>
<dbReference type="Proteomes" id="UP000677228">
    <property type="component" value="Unassembled WGS sequence"/>
</dbReference>
<dbReference type="SUPFAM" id="SSF88874">
    <property type="entry name" value="Receptor-binding domain of short tail fibre protein gp12"/>
    <property type="match status" value="1"/>
</dbReference>
<name>A0A814FG22_9BILA</name>
<dbReference type="Proteomes" id="UP000682733">
    <property type="component" value="Unassembled WGS sequence"/>
</dbReference>
<dbReference type="Proteomes" id="UP000663829">
    <property type="component" value="Unassembled WGS sequence"/>
</dbReference>
<protein>
    <recommendedName>
        <fullName evidence="1">Phage tail collar domain-containing protein</fullName>
    </recommendedName>
</protein>
<evidence type="ECO:0000313" key="3">
    <source>
        <dbReference type="EMBL" id="CAF0985249.1"/>
    </source>
</evidence>
<dbReference type="OrthoDB" id="10062874at2759"/>
<sequence>MIDSRMAYIVSSVSTPVHGVNPFRAVHPNSLPMTFPTGNEKKSSTSSFLTGTVQIFASAIVPPLPWLLCNGTAVSRTEYRRLFFVIGTSYGNGDNSTTFNLPDFRGRFPLGVDESGTVNIDAGTVGLLGGVNVQQLSVEQLPSHKHDQGTLVATAAGDHSHSYYDPGHDHGGRTGEAKMAEGGLAMNRGGGGDDNQRHSHSISRDYTHITINSAGNHIHPIDGETGSVGGGQSFSLLSPYQTVNYIIYSD</sequence>
<proteinExistence type="predicted"/>
<dbReference type="InterPro" id="IPR037053">
    <property type="entry name" value="Phage_tail_collar_dom_sf"/>
</dbReference>
<feature type="domain" description="Phage tail collar" evidence="1">
    <location>
        <begin position="51"/>
        <end position="109"/>
    </location>
</feature>
<organism evidence="3 6">
    <name type="scientific">Didymodactylos carnosus</name>
    <dbReference type="NCBI Taxonomy" id="1234261"/>
    <lineage>
        <taxon>Eukaryota</taxon>
        <taxon>Metazoa</taxon>
        <taxon>Spiralia</taxon>
        <taxon>Gnathifera</taxon>
        <taxon>Rotifera</taxon>
        <taxon>Eurotatoria</taxon>
        <taxon>Bdelloidea</taxon>
        <taxon>Philodinida</taxon>
        <taxon>Philodinidae</taxon>
        <taxon>Didymodactylos</taxon>
    </lineage>
</organism>
<dbReference type="Gene3D" id="3.90.1340.10">
    <property type="entry name" value="Phage tail collar domain"/>
    <property type="match status" value="1"/>
</dbReference>
<evidence type="ECO:0000313" key="4">
    <source>
        <dbReference type="EMBL" id="CAF3569407.1"/>
    </source>
</evidence>
<evidence type="ECO:0000313" key="2">
    <source>
        <dbReference type="EMBL" id="CAF0787097.1"/>
    </source>
</evidence>
<dbReference type="InterPro" id="IPR011083">
    <property type="entry name" value="Phage_tail_collar_dom"/>
</dbReference>
<dbReference type="EMBL" id="CAJNOK010000993">
    <property type="protein sequence ID" value="CAF0787097.1"/>
    <property type="molecule type" value="Genomic_DNA"/>
</dbReference>
<dbReference type="EMBL" id="CAJNOQ010002904">
    <property type="protein sequence ID" value="CAF0985249.1"/>
    <property type="molecule type" value="Genomic_DNA"/>
</dbReference>